<dbReference type="GO" id="GO:0038023">
    <property type="term" value="F:signaling receptor activity"/>
    <property type="evidence" value="ECO:0007669"/>
    <property type="project" value="InterPro"/>
</dbReference>
<dbReference type="GO" id="GO:0010427">
    <property type="term" value="F:abscisic acid binding"/>
    <property type="evidence" value="ECO:0007669"/>
    <property type="project" value="InterPro"/>
</dbReference>
<name>A0AAD3RRH1_CRYJA</name>
<evidence type="ECO:0000256" key="1">
    <source>
        <dbReference type="ARBA" id="ARBA00009744"/>
    </source>
</evidence>
<dbReference type="PANTHER" id="PTHR31213:SF201">
    <property type="entry name" value="OS03G0300400 PROTEIN"/>
    <property type="match status" value="1"/>
</dbReference>
<protein>
    <recommendedName>
        <fullName evidence="2">Bet v I/Major latex protein domain-containing protein</fullName>
    </recommendedName>
</protein>
<dbReference type="GO" id="GO:0006952">
    <property type="term" value="P:defense response"/>
    <property type="evidence" value="ECO:0007669"/>
    <property type="project" value="InterPro"/>
</dbReference>
<sequence length="162" mass="17511">MVAGSFSIEIESPVEAKRLWKATVDTHNLLPKQAPGLISGITLVQGDGGVGTIRHVNFTPANKDFSYMKEKVDLVDEANLVYGYSLVEGGMLGEKVASVSHKIKYTPKPGGNGGCITTFTCNYDSLPGVPQDEAKIEEIKANNTGLFKQVEEYLIANPTLYC</sequence>
<proteinExistence type="inferred from homology"/>
<dbReference type="InterPro" id="IPR024949">
    <property type="entry name" value="Bet_v_I_allergen"/>
</dbReference>
<dbReference type="PRINTS" id="PR00634">
    <property type="entry name" value="BETALLERGEN"/>
</dbReference>
<dbReference type="GO" id="GO:0005737">
    <property type="term" value="C:cytoplasm"/>
    <property type="evidence" value="ECO:0007669"/>
    <property type="project" value="TreeGrafter"/>
</dbReference>
<evidence type="ECO:0000313" key="7">
    <source>
        <dbReference type="Proteomes" id="UP001234787"/>
    </source>
</evidence>
<dbReference type="GO" id="GO:0004864">
    <property type="term" value="F:protein phosphatase inhibitor activity"/>
    <property type="evidence" value="ECO:0007669"/>
    <property type="project" value="InterPro"/>
</dbReference>
<dbReference type="EMBL" id="BSEH01000610">
    <property type="protein sequence ID" value="GLJ58933.1"/>
    <property type="molecule type" value="Genomic_DNA"/>
</dbReference>
<comment type="similarity">
    <text evidence="1">Belongs to the BetVI family.</text>
</comment>
<dbReference type="EMBL" id="BSEH01000610">
    <property type="protein sequence ID" value="GLJ58931.1"/>
    <property type="molecule type" value="Genomic_DNA"/>
</dbReference>
<dbReference type="Pfam" id="PF00407">
    <property type="entry name" value="Bet_v_1"/>
    <property type="match status" value="1"/>
</dbReference>
<keyword evidence="7" id="KW-1185">Reference proteome</keyword>
<dbReference type="Proteomes" id="UP001234787">
    <property type="component" value="Unassembled WGS sequence"/>
</dbReference>
<dbReference type="EMBL" id="BSEH01000610">
    <property type="protein sequence ID" value="GLJ58929.1"/>
    <property type="molecule type" value="Genomic_DNA"/>
</dbReference>
<dbReference type="SMART" id="SM01037">
    <property type="entry name" value="Bet_v_1"/>
    <property type="match status" value="1"/>
</dbReference>
<dbReference type="Gene3D" id="3.30.530.20">
    <property type="match status" value="1"/>
</dbReference>
<dbReference type="PANTHER" id="PTHR31213">
    <property type="entry name" value="OS08G0374000 PROTEIN-RELATED"/>
    <property type="match status" value="1"/>
</dbReference>
<dbReference type="FunFam" id="3.30.530.20:FF:000007">
    <property type="entry name" value="Major pollen allergen Bet v 1-A"/>
    <property type="match status" value="1"/>
</dbReference>
<dbReference type="InterPro" id="IPR000916">
    <property type="entry name" value="Bet_v_I/MLP"/>
</dbReference>
<dbReference type="GO" id="GO:0005634">
    <property type="term" value="C:nucleus"/>
    <property type="evidence" value="ECO:0007669"/>
    <property type="project" value="TreeGrafter"/>
</dbReference>
<evidence type="ECO:0000313" key="5">
    <source>
        <dbReference type="EMBL" id="GLJ58932.1"/>
    </source>
</evidence>
<dbReference type="AlphaFoldDB" id="A0AAD3RRH1"/>
<dbReference type="InterPro" id="IPR023393">
    <property type="entry name" value="START-like_dom_sf"/>
</dbReference>
<feature type="domain" description="Bet v I/Major latex protein" evidence="2">
    <location>
        <begin position="1"/>
        <end position="157"/>
    </location>
</feature>
<dbReference type="EMBL" id="BSEH01000610">
    <property type="protein sequence ID" value="GLJ58932.1"/>
    <property type="molecule type" value="Genomic_DNA"/>
</dbReference>
<accession>A0AAD3RRH1</accession>
<dbReference type="CDD" id="cd07816">
    <property type="entry name" value="Bet_v1-like"/>
    <property type="match status" value="1"/>
</dbReference>
<dbReference type="GO" id="GO:0009738">
    <property type="term" value="P:abscisic acid-activated signaling pathway"/>
    <property type="evidence" value="ECO:0007669"/>
    <property type="project" value="InterPro"/>
</dbReference>
<organism evidence="3 7">
    <name type="scientific">Cryptomeria japonica</name>
    <name type="common">Japanese cedar</name>
    <name type="synonym">Cupressus japonica</name>
    <dbReference type="NCBI Taxonomy" id="3369"/>
    <lineage>
        <taxon>Eukaryota</taxon>
        <taxon>Viridiplantae</taxon>
        <taxon>Streptophyta</taxon>
        <taxon>Embryophyta</taxon>
        <taxon>Tracheophyta</taxon>
        <taxon>Spermatophyta</taxon>
        <taxon>Pinopsida</taxon>
        <taxon>Pinidae</taxon>
        <taxon>Conifers II</taxon>
        <taxon>Cupressales</taxon>
        <taxon>Cupressaceae</taxon>
        <taxon>Cryptomeria</taxon>
    </lineage>
</organism>
<evidence type="ECO:0000313" key="3">
    <source>
        <dbReference type="EMBL" id="GLJ58929.1"/>
    </source>
</evidence>
<comment type="caution">
    <text evidence="3">The sequence shown here is derived from an EMBL/GenBank/DDBJ whole genome shotgun (WGS) entry which is preliminary data.</text>
</comment>
<evidence type="ECO:0000313" key="4">
    <source>
        <dbReference type="EMBL" id="GLJ58931.1"/>
    </source>
</evidence>
<evidence type="ECO:0000259" key="2">
    <source>
        <dbReference type="SMART" id="SM01037"/>
    </source>
</evidence>
<evidence type="ECO:0000313" key="6">
    <source>
        <dbReference type="EMBL" id="GLJ58933.1"/>
    </source>
</evidence>
<dbReference type="SUPFAM" id="SSF55961">
    <property type="entry name" value="Bet v1-like"/>
    <property type="match status" value="1"/>
</dbReference>
<gene>
    <name evidence="3" type="ORF">SUGI_1484900</name>
    <name evidence="4" type="ORF">SUGI_1484920</name>
    <name evidence="5" type="ORF">SUGI_1484940</name>
    <name evidence="6" type="ORF">SUGI_1484960</name>
</gene>
<reference evidence="3" key="1">
    <citation type="submission" date="2022-12" db="EMBL/GenBank/DDBJ databases">
        <title>Chromosome-Level Genome Assembly of Japanese Cedar (Cryptomeriajaponica D. Don).</title>
        <authorList>
            <person name="Fujino T."/>
            <person name="Yamaguchi K."/>
            <person name="Yokoyama T."/>
            <person name="Hamanaka T."/>
            <person name="Harazono Y."/>
            <person name="Kamada H."/>
            <person name="Kobayashi W."/>
            <person name="Ujino-Ihara T."/>
            <person name="Uchiyama K."/>
            <person name="Matsumoto A."/>
            <person name="Izuno A."/>
            <person name="Tsumura Y."/>
            <person name="Toyoda A."/>
            <person name="Shigenobu S."/>
            <person name="Moriguchi Y."/>
            <person name="Ueno S."/>
            <person name="Kasahara M."/>
        </authorList>
    </citation>
    <scope>NUCLEOTIDE SEQUENCE</scope>
</reference>
<dbReference type="InterPro" id="IPR050279">
    <property type="entry name" value="Plant_def-hormone_signal"/>
</dbReference>